<accession>A0A9D7XGE8</accession>
<dbReference type="Pfam" id="PF13568">
    <property type="entry name" value="OMP_b-brl_2"/>
    <property type="match status" value="1"/>
</dbReference>
<evidence type="ECO:0000313" key="3">
    <source>
        <dbReference type="EMBL" id="MBK9719965.1"/>
    </source>
</evidence>
<evidence type="ECO:0000256" key="1">
    <source>
        <dbReference type="SAM" id="SignalP"/>
    </source>
</evidence>
<dbReference type="InterPro" id="IPR025665">
    <property type="entry name" value="Beta-barrel_OMP_2"/>
</dbReference>
<sequence>MVRFLLTSAVCLCLLMPLSAQLSGGLLLGISSVSIKPKTFIYKDELGKDAVSFGFKKANYGYHFGGFLRYQAKSFFIQPEVVFNSNTTTFTYKVLQAPFNSDSLLTERYQRLDIPVLLGIKVGILRIGAGPVAHIFINNKSELRDIKGYDDKFKSATFGYQIGIGFDIQRISFDLRHEGNFTHFGDHIIIDNHTFDFDKGESRLMATLGFKF</sequence>
<feature type="chain" id="PRO_5038582449" evidence="1">
    <location>
        <begin position="23"/>
        <end position="212"/>
    </location>
</feature>
<feature type="domain" description="Outer membrane protein beta-barrel" evidence="2">
    <location>
        <begin position="25"/>
        <end position="182"/>
    </location>
</feature>
<feature type="signal peptide" evidence="1">
    <location>
        <begin position="1"/>
        <end position="22"/>
    </location>
</feature>
<evidence type="ECO:0000259" key="2">
    <source>
        <dbReference type="Pfam" id="PF13568"/>
    </source>
</evidence>
<name>A0A9D7XGE8_9BACT</name>
<dbReference type="EMBL" id="JADKFW010000021">
    <property type="protein sequence ID" value="MBK9719965.1"/>
    <property type="molecule type" value="Genomic_DNA"/>
</dbReference>
<protein>
    <submittedName>
        <fullName evidence="3">Outer membrane beta-barrel protein</fullName>
    </submittedName>
</protein>
<evidence type="ECO:0000313" key="4">
    <source>
        <dbReference type="Proteomes" id="UP000808349"/>
    </source>
</evidence>
<keyword evidence="1" id="KW-0732">Signal</keyword>
<reference evidence="3 4" key="1">
    <citation type="submission" date="2020-10" db="EMBL/GenBank/DDBJ databases">
        <title>Connecting structure to function with the recovery of over 1000 high-quality activated sludge metagenome-assembled genomes encoding full-length rRNA genes using long-read sequencing.</title>
        <authorList>
            <person name="Singleton C.M."/>
            <person name="Petriglieri F."/>
            <person name="Kristensen J.M."/>
            <person name="Kirkegaard R.H."/>
            <person name="Michaelsen T.Y."/>
            <person name="Andersen M.H."/>
            <person name="Karst S.M."/>
            <person name="Dueholm M.S."/>
            <person name="Nielsen P.H."/>
            <person name="Albertsen M."/>
        </authorList>
    </citation>
    <scope>NUCLEOTIDE SEQUENCE [LARGE SCALE GENOMIC DNA]</scope>
    <source>
        <strain evidence="3">Ribe_18-Q3-R11-54_BAT3C.373</strain>
    </source>
</reference>
<gene>
    <name evidence="3" type="ORF">IPO85_21135</name>
</gene>
<proteinExistence type="predicted"/>
<organism evidence="3 4">
    <name type="scientific">Candidatus Defluviibacterium haderslevense</name>
    <dbReference type="NCBI Taxonomy" id="2981993"/>
    <lineage>
        <taxon>Bacteria</taxon>
        <taxon>Pseudomonadati</taxon>
        <taxon>Bacteroidota</taxon>
        <taxon>Saprospiria</taxon>
        <taxon>Saprospirales</taxon>
        <taxon>Saprospiraceae</taxon>
        <taxon>Candidatus Defluviibacterium</taxon>
    </lineage>
</organism>
<comment type="caution">
    <text evidence="3">The sequence shown here is derived from an EMBL/GenBank/DDBJ whole genome shotgun (WGS) entry which is preliminary data.</text>
</comment>
<dbReference type="Proteomes" id="UP000808349">
    <property type="component" value="Unassembled WGS sequence"/>
</dbReference>
<dbReference type="AlphaFoldDB" id="A0A9D7XGE8"/>